<comment type="caution">
    <text evidence="1">The sequence shown here is derived from an EMBL/GenBank/DDBJ whole genome shotgun (WGS) entry which is preliminary data.</text>
</comment>
<protein>
    <submittedName>
        <fullName evidence="1">Uncharacterized protein</fullName>
    </submittedName>
</protein>
<sequence>MPHDLGPAASTADTTTTPTQPAHEPSSPDHEPPPDQTLPESRVLVIMTGGTICMRPSAAGLVPARGFLDAALRPSPTFNDGSDPAPVDVVVDSAGTREQHATLRTAAGDSSAAGSVRFAVLEFAELVDSSSISADGWAQIARTVSWNYTRFDGFVVLHGTDSLAYTAAALSFMFDALGKPVVLTGAQAPMLALQSDAAANLLGALVVAGRFAIPEVSLYFNSTLFRGTRATKVAACDFAAFASPNCAPLAVTTALGTRVRWDLVQRPTSLRHCSVQTLLDTSHVACLRIFPGIQPAMVDAVLRLPGLRGLVLETFGAGNAPGGPDDALTKALAAAIRRGLVIVSVTQCLSGSVSPVYAPGMTLSRAGVVAGLDMTSEAALTKLAFLLGRPDASPAAVARDMAVALRGELTEPPPLPLFRHPDASASANALPDRLATLAALGYAIAHGDEPRVADILRLAHDWILDDADYSGNTPVHLAATADNSGLLRLCLQRGGSVHRRNLAGRTPLFLAANAGMAEHVRLLRAAGAHLHADEMGVAELHARRRPAVWALAGVKAEGEEEADSL</sequence>
<dbReference type="EMBL" id="JALBCA010000010">
    <property type="protein sequence ID" value="KAI2391793.1"/>
    <property type="molecule type" value="Genomic_DNA"/>
</dbReference>
<name>A0ACB8V3H4_9EURO</name>
<organism evidence="1">
    <name type="scientific">Ophidiomyces ophidiicola</name>
    <dbReference type="NCBI Taxonomy" id="1387563"/>
    <lineage>
        <taxon>Eukaryota</taxon>
        <taxon>Fungi</taxon>
        <taxon>Dikarya</taxon>
        <taxon>Ascomycota</taxon>
        <taxon>Pezizomycotina</taxon>
        <taxon>Eurotiomycetes</taxon>
        <taxon>Eurotiomycetidae</taxon>
        <taxon>Onygenales</taxon>
        <taxon>Onygenaceae</taxon>
        <taxon>Ophidiomyces</taxon>
    </lineage>
</organism>
<accession>A0ACB8V3H4</accession>
<proteinExistence type="predicted"/>
<evidence type="ECO:0000313" key="1">
    <source>
        <dbReference type="EMBL" id="KAI2391793.1"/>
    </source>
</evidence>
<gene>
    <name evidence="1" type="ORF">LOY88_001019</name>
</gene>
<reference evidence="1" key="1">
    <citation type="journal article" date="2022" name="bioRxiv">
        <title>Population genetic analysis of Ophidiomyces ophidiicola, the causative agent of snake fungal disease, indicates recent introductions to the USA.</title>
        <authorList>
            <person name="Ladner J.T."/>
            <person name="Palmer J.M."/>
            <person name="Ettinger C.L."/>
            <person name="Stajich J.E."/>
            <person name="Farrell T.M."/>
            <person name="Glorioso B.M."/>
            <person name="Lawson B."/>
            <person name="Price S.J."/>
            <person name="Stengle A.G."/>
            <person name="Grear D.A."/>
            <person name="Lorch J.M."/>
        </authorList>
    </citation>
    <scope>NUCLEOTIDE SEQUENCE</scope>
    <source>
        <strain evidence="1">NWHC 24266-5</strain>
    </source>
</reference>